<evidence type="ECO:0000313" key="9">
    <source>
        <dbReference type="Proteomes" id="UP000198755"/>
    </source>
</evidence>
<dbReference type="GO" id="GO:0055085">
    <property type="term" value="P:transmembrane transport"/>
    <property type="evidence" value="ECO:0007669"/>
    <property type="project" value="InterPro"/>
</dbReference>
<evidence type="ECO:0000256" key="7">
    <source>
        <dbReference type="SAM" id="Phobius"/>
    </source>
</evidence>
<dbReference type="PANTHER" id="PTHR36838">
    <property type="entry name" value="AUXIN EFFLUX CARRIER FAMILY PROTEIN"/>
    <property type="match status" value="1"/>
</dbReference>
<reference evidence="8 9" key="1">
    <citation type="submission" date="2016-10" db="EMBL/GenBank/DDBJ databases">
        <authorList>
            <person name="de Groot N.N."/>
        </authorList>
    </citation>
    <scope>NUCLEOTIDE SEQUENCE [LARGE SCALE GENOMIC DNA]</scope>
    <source>
        <strain evidence="8 9">NE2</strain>
    </source>
</reference>
<gene>
    <name evidence="8" type="ORF">SAMN05444581_108187</name>
</gene>
<keyword evidence="5 7" id="KW-1133">Transmembrane helix</keyword>
<feature type="transmembrane region" description="Helical" evidence="7">
    <location>
        <begin position="275"/>
        <end position="295"/>
    </location>
</feature>
<evidence type="ECO:0000256" key="1">
    <source>
        <dbReference type="ARBA" id="ARBA00004141"/>
    </source>
</evidence>
<sequence length="302" mass="32207">MNNYLLLGACLLLGMLLRRSRRLPDNAAASLNGFVVHISLPALTLAYVHGLKLDATLILPASMAWVMFAIGCGFFWLAGRAFGFSRATTGGLMLTGGLANTSFIGLPMIETFYGPQYLGLGILIDQLGSYFALSTVGILVASLYSAGRGVNARALVRKIVLFAPFQAFVLALLLTPFEYPAWLSELLKRLGATLVPIALVSVGYQLQLSQVRGKAAALSVGLIFKLALAPALILLLFKDMPGAGGETLRVTVFEAAMAPMIGAGIVAIDHELDPPLLTLMVGVGIPLSFLTLPVWRRLLESF</sequence>
<name>A0A1I3ZXG2_9HYPH</name>
<evidence type="ECO:0000256" key="2">
    <source>
        <dbReference type="ARBA" id="ARBA00022448"/>
    </source>
</evidence>
<feature type="transmembrane region" description="Helical" evidence="7">
    <location>
        <begin position="248"/>
        <end position="268"/>
    </location>
</feature>
<evidence type="ECO:0000256" key="6">
    <source>
        <dbReference type="ARBA" id="ARBA00023136"/>
    </source>
</evidence>
<proteinExistence type="predicted"/>
<organism evidence="8 9">
    <name type="scientific">Methylocapsa palsarum</name>
    <dbReference type="NCBI Taxonomy" id="1612308"/>
    <lineage>
        <taxon>Bacteria</taxon>
        <taxon>Pseudomonadati</taxon>
        <taxon>Pseudomonadota</taxon>
        <taxon>Alphaproteobacteria</taxon>
        <taxon>Hyphomicrobiales</taxon>
        <taxon>Beijerinckiaceae</taxon>
        <taxon>Methylocapsa</taxon>
    </lineage>
</organism>
<dbReference type="InterPro" id="IPR004776">
    <property type="entry name" value="Mem_transp_PIN-like"/>
</dbReference>
<evidence type="ECO:0000256" key="3">
    <source>
        <dbReference type="ARBA" id="ARBA00022475"/>
    </source>
</evidence>
<accession>A0A1I3ZXG2</accession>
<evidence type="ECO:0000256" key="4">
    <source>
        <dbReference type="ARBA" id="ARBA00022692"/>
    </source>
</evidence>
<keyword evidence="2" id="KW-0813">Transport</keyword>
<keyword evidence="4 7" id="KW-0812">Transmembrane</keyword>
<keyword evidence="9" id="KW-1185">Reference proteome</keyword>
<dbReference type="RefSeq" id="WP_091682191.1">
    <property type="nucleotide sequence ID" value="NZ_FOSN01000008.1"/>
</dbReference>
<feature type="transmembrane region" description="Helical" evidence="7">
    <location>
        <begin position="57"/>
        <end position="78"/>
    </location>
</feature>
<comment type="subcellular location">
    <subcellularLocation>
        <location evidence="1">Membrane</location>
        <topology evidence="1">Multi-pass membrane protein</topology>
    </subcellularLocation>
</comment>
<dbReference type="GO" id="GO:0016020">
    <property type="term" value="C:membrane"/>
    <property type="evidence" value="ECO:0007669"/>
    <property type="project" value="UniProtKB-SubCell"/>
</dbReference>
<evidence type="ECO:0000313" key="8">
    <source>
        <dbReference type="EMBL" id="SFK48219.1"/>
    </source>
</evidence>
<dbReference type="Proteomes" id="UP000198755">
    <property type="component" value="Unassembled WGS sequence"/>
</dbReference>
<feature type="transmembrane region" description="Helical" evidence="7">
    <location>
        <begin position="129"/>
        <end position="147"/>
    </location>
</feature>
<keyword evidence="6 7" id="KW-0472">Membrane</keyword>
<dbReference type="PANTHER" id="PTHR36838:SF1">
    <property type="entry name" value="SLR1864 PROTEIN"/>
    <property type="match status" value="1"/>
</dbReference>
<feature type="transmembrane region" description="Helical" evidence="7">
    <location>
        <begin position="90"/>
        <end position="109"/>
    </location>
</feature>
<dbReference type="EMBL" id="FOSN01000008">
    <property type="protein sequence ID" value="SFK48219.1"/>
    <property type="molecule type" value="Genomic_DNA"/>
</dbReference>
<dbReference type="Pfam" id="PF03547">
    <property type="entry name" value="Mem_trans"/>
    <property type="match status" value="2"/>
</dbReference>
<feature type="transmembrane region" description="Helical" evidence="7">
    <location>
        <begin position="215"/>
        <end position="236"/>
    </location>
</feature>
<dbReference type="STRING" id="1612308.SAMN05444581_108187"/>
<dbReference type="OrthoDB" id="9810457at2"/>
<protein>
    <submittedName>
        <fullName evidence="8">Uncharacterized protein</fullName>
    </submittedName>
</protein>
<dbReference type="AlphaFoldDB" id="A0A1I3ZXG2"/>
<keyword evidence="3" id="KW-1003">Cell membrane</keyword>
<feature type="transmembrane region" description="Helical" evidence="7">
    <location>
        <begin position="159"/>
        <end position="177"/>
    </location>
</feature>
<evidence type="ECO:0000256" key="5">
    <source>
        <dbReference type="ARBA" id="ARBA00022989"/>
    </source>
</evidence>